<feature type="region of interest" description="Disordered" evidence="8">
    <location>
        <begin position="426"/>
        <end position="451"/>
    </location>
</feature>
<keyword evidence="3" id="KW-0808">Transferase</keyword>
<dbReference type="SUPFAM" id="SSF52266">
    <property type="entry name" value="SGNH hydrolase"/>
    <property type="match status" value="1"/>
</dbReference>
<evidence type="ECO:0000256" key="8">
    <source>
        <dbReference type="SAM" id="MobiDB-lite"/>
    </source>
</evidence>
<feature type="transmembrane region" description="Helical" evidence="9">
    <location>
        <begin position="12"/>
        <end position="32"/>
    </location>
</feature>
<evidence type="ECO:0000256" key="7">
    <source>
        <dbReference type="ARBA" id="ARBA00023315"/>
    </source>
</evidence>
<feature type="transmembrane region" description="Helical" evidence="9">
    <location>
        <begin position="175"/>
        <end position="202"/>
    </location>
</feature>
<dbReference type="EMBL" id="CP038266">
    <property type="protein sequence ID" value="QBR87730.1"/>
    <property type="molecule type" value="Genomic_DNA"/>
</dbReference>
<keyword evidence="5 9" id="KW-1133">Transmembrane helix</keyword>
<evidence type="ECO:0000256" key="1">
    <source>
        <dbReference type="ARBA" id="ARBA00004651"/>
    </source>
</evidence>
<dbReference type="RefSeq" id="WP_135063367.1">
    <property type="nucleotide sequence ID" value="NZ_CP038266.1"/>
</dbReference>
<feature type="compositionally biased region" description="Low complexity" evidence="8">
    <location>
        <begin position="426"/>
        <end position="435"/>
    </location>
</feature>
<keyword evidence="12" id="KW-1185">Reference proteome</keyword>
<feature type="transmembrane region" description="Helical" evidence="9">
    <location>
        <begin position="336"/>
        <end position="355"/>
    </location>
</feature>
<protein>
    <submittedName>
        <fullName evidence="11">Acetyltransferase</fullName>
    </submittedName>
</protein>
<evidence type="ECO:0000313" key="11">
    <source>
        <dbReference type="EMBL" id="QBR87730.1"/>
    </source>
</evidence>
<gene>
    <name evidence="11" type="ORF">E4K62_02840</name>
</gene>
<feature type="transmembrane region" description="Helical" evidence="9">
    <location>
        <begin position="383"/>
        <end position="404"/>
    </location>
</feature>
<feature type="transmembrane region" description="Helical" evidence="9">
    <location>
        <begin position="237"/>
        <end position="257"/>
    </location>
</feature>
<feature type="domain" description="Acyltransferase 3" evidence="10">
    <location>
        <begin position="13"/>
        <end position="347"/>
    </location>
</feature>
<accession>A0ABX5SR17</accession>
<feature type="compositionally biased region" description="Pro residues" evidence="8">
    <location>
        <begin position="436"/>
        <end position="447"/>
    </location>
</feature>
<evidence type="ECO:0000259" key="10">
    <source>
        <dbReference type="Pfam" id="PF01757"/>
    </source>
</evidence>
<dbReference type="InterPro" id="IPR050879">
    <property type="entry name" value="Acyltransferase_3"/>
</dbReference>
<feature type="transmembrane region" description="Helical" evidence="9">
    <location>
        <begin position="38"/>
        <end position="61"/>
    </location>
</feature>
<feature type="transmembrane region" description="Helical" evidence="9">
    <location>
        <begin position="151"/>
        <end position="168"/>
    </location>
</feature>
<evidence type="ECO:0000256" key="3">
    <source>
        <dbReference type="ARBA" id="ARBA00022679"/>
    </source>
</evidence>
<evidence type="ECO:0000256" key="6">
    <source>
        <dbReference type="ARBA" id="ARBA00023136"/>
    </source>
</evidence>
<organism evidence="11 12">
    <name type="scientific">Microbacterium wangchenii</name>
    <dbReference type="NCBI Taxonomy" id="2541726"/>
    <lineage>
        <taxon>Bacteria</taxon>
        <taxon>Bacillati</taxon>
        <taxon>Actinomycetota</taxon>
        <taxon>Actinomycetes</taxon>
        <taxon>Micrococcales</taxon>
        <taxon>Microbacteriaceae</taxon>
        <taxon>Microbacterium</taxon>
    </lineage>
</organism>
<keyword evidence="4 9" id="KW-0812">Transmembrane</keyword>
<comment type="subcellular location">
    <subcellularLocation>
        <location evidence="1">Cell membrane</location>
        <topology evidence="1">Multi-pass membrane protein</topology>
    </subcellularLocation>
</comment>
<dbReference type="CDD" id="cd01840">
    <property type="entry name" value="SGNH_hydrolase_yrhL_like"/>
    <property type="match status" value="1"/>
</dbReference>
<reference evidence="11 12" key="1">
    <citation type="submission" date="2019-03" db="EMBL/GenBank/DDBJ databases">
        <authorList>
            <person name="Dong K."/>
        </authorList>
    </citation>
    <scope>NUCLEOTIDE SEQUENCE [LARGE SCALE GENOMIC DNA]</scope>
    <source>
        <strain evidence="12">dk512</strain>
    </source>
</reference>
<proteinExistence type="predicted"/>
<dbReference type="PANTHER" id="PTHR23028">
    <property type="entry name" value="ACETYLTRANSFERASE"/>
    <property type="match status" value="1"/>
</dbReference>
<dbReference type="PANTHER" id="PTHR23028:SF53">
    <property type="entry name" value="ACYL_TRANSF_3 DOMAIN-CONTAINING PROTEIN"/>
    <property type="match status" value="1"/>
</dbReference>
<keyword evidence="2" id="KW-1003">Cell membrane</keyword>
<dbReference type="Pfam" id="PF01757">
    <property type="entry name" value="Acyl_transf_3"/>
    <property type="match status" value="1"/>
</dbReference>
<evidence type="ECO:0000256" key="9">
    <source>
        <dbReference type="SAM" id="Phobius"/>
    </source>
</evidence>
<feature type="transmembrane region" description="Helical" evidence="9">
    <location>
        <begin position="309"/>
        <end position="330"/>
    </location>
</feature>
<evidence type="ECO:0000256" key="5">
    <source>
        <dbReference type="ARBA" id="ARBA00022989"/>
    </source>
</evidence>
<dbReference type="InterPro" id="IPR002656">
    <property type="entry name" value="Acyl_transf_3_dom"/>
</dbReference>
<sequence>MTPPAPPRPARFAGLDGLRAVAVALVIVYHLFPGWVFAGGFVGVDVFFVISGFLITTLLLGERERTGRIALGAFWTRRARRLLPALALVVTVCASAAWLVGGDVLARVGAQVLGAATFGYNWISLAEGSSYFASSAPELLRNLWSLAVEEQFYVVWPLLLPLVLLLPWRSARVGLALVAAAASAWWMAHLVTVDGAVTRAYFGTDSHAFGILIGVALAFAMQRVLHDPPAWMQRQPWRVGAAAAGSGALAGIVWVATVPATDSAATFPGALGAASVLTAVAIAAGVWPGSKFGRGIDAAPLRWIGDRSYGLYLWHWPLVVLLASGAAPGAGVPVEAGFAALILTAALSEASYRLVETPVRRLGFRGAVRRLGTSLTGGPVRRLGALAAVTCAVLVLGGTTAAIAGAPAATTAQSAVQAGIDALRAQEAAPAATPEPEQPPAPAPSPTPVQGAEITAVGDSVMLASAPALMERFPGIHVDASVSRSMYAAPGILEQLESTGQLRRYVVVALGTNGPIERSTLHRLREILGPERILILVTAHAPRDWVPGVNEELTTFARVTGVGLADWSGAVAPHPDLLAGDGIHPGDAGGRVFAETVAGAVDAAEARRAASAQK</sequence>
<keyword evidence="6 9" id="KW-0472">Membrane</keyword>
<feature type="transmembrane region" description="Helical" evidence="9">
    <location>
        <begin position="269"/>
        <end position="288"/>
    </location>
</feature>
<keyword evidence="7" id="KW-0012">Acyltransferase</keyword>
<name>A0ABX5SR17_9MICO</name>
<evidence type="ECO:0000313" key="12">
    <source>
        <dbReference type="Proteomes" id="UP000295748"/>
    </source>
</evidence>
<feature type="transmembrane region" description="Helical" evidence="9">
    <location>
        <begin position="82"/>
        <end position="100"/>
    </location>
</feature>
<dbReference type="Proteomes" id="UP000295748">
    <property type="component" value="Chromosome"/>
</dbReference>
<evidence type="ECO:0000256" key="4">
    <source>
        <dbReference type="ARBA" id="ARBA00022692"/>
    </source>
</evidence>
<dbReference type="InterPro" id="IPR036514">
    <property type="entry name" value="SGNH_hydro_sf"/>
</dbReference>
<feature type="transmembrane region" description="Helical" evidence="9">
    <location>
        <begin position="208"/>
        <end position="225"/>
    </location>
</feature>
<evidence type="ECO:0000256" key="2">
    <source>
        <dbReference type="ARBA" id="ARBA00022475"/>
    </source>
</evidence>
<dbReference type="Gene3D" id="3.40.50.1110">
    <property type="entry name" value="SGNH hydrolase"/>
    <property type="match status" value="1"/>
</dbReference>